<evidence type="ECO:0000256" key="4">
    <source>
        <dbReference type="SAM" id="SignalP"/>
    </source>
</evidence>
<evidence type="ECO:0000256" key="3">
    <source>
        <dbReference type="SAM" id="Phobius"/>
    </source>
</evidence>
<dbReference type="Proteomes" id="UP001600888">
    <property type="component" value="Unassembled WGS sequence"/>
</dbReference>
<evidence type="ECO:0000256" key="1">
    <source>
        <dbReference type="SAM" id="Coils"/>
    </source>
</evidence>
<feature type="transmembrane region" description="Helical" evidence="3">
    <location>
        <begin position="211"/>
        <end position="238"/>
    </location>
</feature>
<dbReference type="EMBL" id="JBAWTH010000054">
    <property type="protein sequence ID" value="KAL2281873.1"/>
    <property type="molecule type" value="Genomic_DNA"/>
</dbReference>
<keyword evidence="3" id="KW-1133">Transmembrane helix</keyword>
<sequence>MHWVVLFALAAMALCAVLAATAPTVDTTYLTPEFASTFTFVVGLSREFCRRILMSLKIDHALMARARAIAVEQLHTFHLAGKALLTPYVSVCRHIITDAIEKYPLLRLAEEYLLPQPSYENLTFHAERGACVWTKSSTGLPADFSPHTGTLFLLLATNVCTAVFCLSIGATILAPLRIVWRSTKARVSPAGKPKATWETVLEDLAPVLANLAAAGINGLALCTTGLLFCIGNIVTYAASLDFGLLMKRSAPQAEPPRVFYKTLPDPRVPQLEEKARKLENEMKEKDKNFQAWHQENAATIHDLYGKNDVLEKANAAQKLILRGHMKMHGSIDLTRPMYEQLMETQQQRDNIQGDYNRAVEEKIEMQNDFWKQLSDKCEDMRLLKKSLRAQKEEHAALLRSQEYLQDRASRGDEVARVQIEFQKGRIQELEKLMASQKETLEARIKELHELVTSHEATIKSLEAQLKQRDEANNTQKEAKQALEARIKEQDARHSSEQKSQKAHLMKGFEREKKKLVDLSRLSSEARKAAEEKYKAADEARKVADEARETAEQARKTEEEARKTAEKDSAASLEARKAAEDACKVAEEKLEAAEKALKAAEDARKAAEEESAANLKALQAAEESLKVSEEARKAAEDESASLREQLANRPPSHDKGTQASSPPPSPSKAAPIPPSTTPPDPPVKAPARPLGKGSCPPKGQRPFLPAVSVRNKVGAKKNPLLKFNVLAPITPNIPGTNPAAPPPAMPTALDPIAPKPTTPPATPSAPAPSTPEPTTPEAAPSTPEHTNLPPLPSTPEPTTPTAAPSTAETAPAEGSPGKSSGGSGESKQPEAVNSAPAEASPAKPASPSGEAPEDPEPASA</sequence>
<feature type="compositionally biased region" description="Pro residues" evidence="2">
    <location>
        <begin position="752"/>
        <end position="773"/>
    </location>
</feature>
<accession>A0ABR4EHF7</accession>
<feature type="compositionally biased region" description="Low complexity" evidence="2">
    <location>
        <begin position="833"/>
        <end position="849"/>
    </location>
</feature>
<protein>
    <submittedName>
        <fullName evidence="5">Uncharacterized protein</fullName>
    </submittedName>
</protein>
<proteinExistence type="predicted"/>
<evidence type="ECO:0000256" key="2">
    <source>
        <dbReference type="SAM" id="MobiDB-lite"/>
    </source>
</evidence>
<feature type="compositionally biased region" description="Acidic residues" evidence="2">
    <location>
        <begin position="850"/>
        <end position="859"/>
    </location>
</feature>
<evidence type="ECO:0000313" key="5">
    <source>
        <dbReference type="EMBL" id="KAL2281873.1"/>
    </source>
</evidence>
<feature type="compositionally biased region" description="Basic and acidic residues" evidence="2">
    <location>
        <begin position="467"/>
        <end position="499"/>
    </location>
</feature>
<keyword evidence="6" id="KW-1185">Reference proteome</keyword>
<organism evidence="5 6">
    <name type="scientific">Diaporthe vaccinii</name>
    <dbReference type="NCBI Taxonomy" id="105482"/>
    <lineage>
        <taxon>Eukaryota</taxon>
        <taxon>Fungi</taxon>
        <taxon>Dikarya</taxon>
        <taxon>Ascomycota</taxon>
        <taxon>Pezizomycotina</taxon>
        <taxon>Sordariomycetes</taxon>
        <taxon>Sordariomycetidae</taxon>
        <taxon>Diaporthales</taxon>
        <taxon>Diaporthaceae</taxon>
        <taxon>Diaporthe</taxon>
        <taxon>Diaporthe eres species complex</taxon>
    </lineage>
</organism>
<name>A0ABR4EHF7_9PEZI</name>
<feature type="region of interest" description="Disordered" evidence="2">
    <location>
        <begin position="593"/>
        <end position="715"/>
    </location>
</feature>
<keyword evidence="1" id="KW-0175">Coiled coil</keyword>
<reference evidence="5 6" key="1">
    <citation type="submission" date="2024-03" db="EMBL/GenBank/DDBJ databases">
        <title>A high-quality draft genome sequence of Diaporthe vaccinii, a causative agent of upright dieback and viscid rot disease in cranberry plants.</title>
        <authorList>
            <person name="Sarrasin M."/>
            <person name="Lang B.F."/>
            <person name="Burger G."/>
        </authorList>
    </citation>
    <scope>NUCLEOTIDE SEQUENCE [LARGE SCALE GENOMIC DNA]</scope>
    <source>
        <strain evidence="5 6">IS7</strain>
    </source>
</reference>
<feature type="region of interest" description="Disordered" evidence="2">
    <location>
        <begin position="729"/>
        <end position="859"/>
    </location>
</feature>
<feature type="compositionally biased region" description="Basic and acidic residues" evidence="2">
    <location>
        <begin position="593"/>
        <end position="607"/>
    </location>
</feature>
<feature type="compositionally biased region" description="Basic and acidic residues" evidence="2">
    <location>
        <begin position="622"/>
        <end position="635"/>
    </location>
</feature>
<evidence type="ECO:0000313" key="6">
    <source>
        <dbReference type="Proteomes" id="UP001600888"/>
    </source>
</evidence>
<keyword evidence="4" id="KW-0732">Signal</keyword>
<feature type="region of interest" description="Disordered" evidence="2">
    <location>
        <begin position="533"/>
        <end position="572"/>
    </location>
</feature>
<feature type="compositionally biased region" description="Low complexity" evidence="2">
    <location>
        <begin position="774"/>
        <end position="783"/>
    </location>
</feature>
<feature type="region of interest" description="Disordered" evidence="2">
    <location>
        <begin position="467"/>
        <end position="508"/>
    </location>
</feature>
<feature type="chain" id="PRO_5045084429" evidence="4">
    <location>
        <begin position="20"/>
        <end position="859"/>
    </location>
</feature>
<feature type="compositionally biased region" description="Pro residues" evidence="2">
    <location>
        <begin position="788"/>
        <end position="797"/>
    </location>
</feature>
<feature type="transmembrane region" description="Helical" evidence="3">
    <location>
        <begin position="151"/>
        <end position="174"/>
    </location>
</feature>
<comment type="caution">
    <text evidence="5">The sequence shown here is derived from an EMBL/GenBank/DDBJ whole genome shotgun (WGS) entry which is preliminary data.</text>
</comment>
<feature type="compositionally biased region" description="Low complexity" evidence="2">
    <location>
        <begin position="798"/>
        <end position="817"/>
    </location>
</feature>
<feature type="signal peptide" evidence="4">
    <location>
        <begin position="1"/>
        <end position="19"/>
    </location>
</feature>
<feature type="coiled-coil region" evidence="1">
    <location>
        <begin position="268"/>
        <end position="295"/>
    </location>
</feature>
<keyword evidence="3" id="KW-0472">Membrane</keyword>
<gene>
    <name evidence="5" type="ORF">FJTKL_11333</name>
</gene>
<keyword evidence="3" id="KW-0812">Transmembrane</keyword>
<feature type="compositionally biased region" description="Pro residues" evidence="2">
    <location>
        <begin position="660"/>
        <end position="683"/>
    </location>
</feature>